<dbReference type="InterPro" id="IPR025444">
    <property type="entry name" value="Monooxy_af470"/>
</dbReference>
<proteinExistence type="predicted"/>
<accession>A0ABT1HY77</accession>
<sequence>MVVRAGRWTAEVPEDGVTVFLIGMRVNRPLRVDRWWPVFRAMPRMLRHLAEHPEAGLLGWRPWFGRTTLLLTYWRSVEHLLAFAGDQAAPHAPAWRDFNRRVGADGTVGVWHETYQVRRGSAEAVYVNMPPFGMAAATTSVPVTPATTSARRRLGDAGRS</sequence>
<evidence type="ECO:0000313" key="2">
    <source>
        <dbReference type="Proteomes" id="UP001205311"/>
    </source>
</evidence>
<protein>
    <recommendedName>
        <fullName evidence="3">DUF4188 domain-containing protein</fullName>
    </recommendedName>
</protein>
<gene>
    <name evidence="1" type="ORF">LX15_004187</name>
</gene>
<dbReference type="Pfam" id="PF13826">
    <property type="entry name" value="Monooxy_af470-like"/>
    <property type="match status" value="1"/>
</dbReference>
<dbReference type="EMBL" id="JAMTCP010000027">
    <property type="protein sequence ID" value="MCP2260469.1"/>
    <property type="molecule type" value="Genomic_DNA"/>
</dbReference>
<evidence type="ECO:0000313" key="1">
    <source>
        <dbReference type="EMBL" id="MCP2260469.1"/>
    </source>
</evidence>
<dbReference type="Proteomes" id="UP001205311">
    <property type="component" value="Unassembled WGS sequence"/>
</dbReference>
<comment type="caution">
    <text evidence="1">The sequence shown here is derived from an EMBL/GenBank/DDBJ whole genome shotgun (WGS) entry which is preliminary data.</text>
</comment>
<keyword evidence="2" id="KW-1185">Reference proteome</keyword>
<name>A0ABT1HY77_STRSD</name>
<reference evidence="1 2" key="1">
    <citation type="submission" date="2022-06" db="EMBL/GenBank/DDBJ databases">
        <title>Genomic Encyclopedia of Archaeal and Bacterial Type Strains, Phase II (KMG-II): from individual species to whole genera.</title>
        <authorList>
            <person name="Goeker M."/>
        </authorList>
    </citation>
    <scope>NUCLEOTIDE SEQUENCE [LARGE SCALE GENOMIC DNA]</scope>
    <source>
        <strain evidence="1 2">DSM 40477</strain>
    </source>
</reference>
<evidence type="ECO:0008006" key="3">
    <source>
        <dbReference type="Google" id="ProtNLM"/>
    </source>
</evidence>
<organism evidence="1 2">
    <name type="scientific">Streptoalloteichus tenebrarius (strain ATCC 17920 / DSM 40477 / JCM 4838 / CBS 697.72 / NBRC 16177 / NCIMB 11028 / NRRL B-12390 / A12253. 1 / ISP 5477)</name>
    <name type="common">Streptomyces tenebrarius</name>
    <dbReference type="NCBI Taxonomy" id="1933"/>
    <lineage>
        <taxon>Bacteria</taxon>
        <taxon>Bacillati</taxon>
        <taxon>Actinomycetota</taxon>
        <taxon>Actinomycetes</taxon>
        <taxon>Pseudonocardiales</taxon>
        <taxon>Pseudonocardiaceae</taxon>
        <taxon>Streptoalloteichus</taxon>
    </lineage>
</organism>